<feature type="region of interest" description="Disordered" evidence="6">
    <location>
        <begin position="273"/>
        <end position="299"/>
    </location>
</feature>
<dbReference type="STRING" id="948102.BKG76_04330"/>
<dbReference type="InterPro" id="IPR038765">
    <property type="entry name" value="Papain-like_cys_pep_sf"/>
</dbReference>
<comment type="similarity">
    <text evidence="1">Belongs to the peptidase C40 family.</text>
</comment>
<evidence type="ECO:0000256" key="2">
    <source>
        <dbReference type="ARBA" id="ARBA00022670"/>
    </source>
</evidence>
<dbReference type="PROSITE" id="PS51935">
    <property type="entry name" value="NLPC_P60"/>
    <property type="match status" value="1"/>
</dbReference>
<dbReference type="SUPFAM" id="SSF54001">
    <property type="entry name" value="Cysteine proteinases"/>
    <property type="match status" value="1"/>
</dbReference>
<gene>
    <name evidence="8" type="ORF">BKG76_04330</name>
</gene>
<feature type="coiled-coil region" evidence="5">
    <location>
        <begin position="131"/>
        <end position="158"/>
    </location>
</feature>
<dbReference type="GO" id="GO:0006508">
    <property type="term" value="P:proteolysis"/>
    <property type="evidence" value="ECO:0007669"/>
    <property type="project" value="UniProtKB-KW"/>
</dbReference>
<reference evidence="8 9" key="1">
    <citation type="submission" date="2016-10" db="EMBL/GenBank/DDBJ databases">
        <title>Evaluation of Human, Veterinary and Environmental Mycobacterium chelonae Isolates by Core Genome Phylogenomic Analysis, Targeted Gene Comparison, and Anti-microbial Susceptibility Patterns: A Tale of Mistaken Identities.</title>
        <authorList>
            <person name="Fogelson S.B."/>
            <person name="Camus A.C."/>
            <person name="Lorenz W."/>
            <person name="Vasireddy R."/>
            <person name="Vasireddy S."/>
            <person name="Smith T."/>
            <person name="Brown-Elliott B.A."/>
            <person name="Wallace R.J.Jr."/>
            <person name="Hasan N.A."/>
            <person name="Reischl U."/>
            <person name="Sanchez S."/>
        </authorList>
    </citation>
    <scope>NUCLEOTIDE SEQUENCE [LARGE SCALE GENOMIC DNA]</scope>
    <source>
        <strain evidence="8 9">1559</strain>
    </source>
</reference>
<dbReference type="RefSeq" id="WP_070936275.1">
    <property type="nucleotide sequence ID" value="NZ_MLIK01000004.1"/>
</dbReference>
<dbReference type="Gene3D" id="3.90.1720.10">
    <property type="entry name" value="endopeptidase domain like (from Nostoc punctiforme)"/>
    <property type="match status" value="1"/>
</dbReference>
<keyword evidence="4" id="KW-0788">Thiol protease</keyword>
<evidence type="ECO:0000313" key="9">
    <source>
        <dbReference type="Proteomes" id="UP000179616"/>
    </source>
</evidence>
<dbReference type="Proteomes" id="UP000179616">
    <property type="component" value="Unassembled WGS sequence"/>
</dbReference>
<keyword evidence="5" id="KW-0175">Coiled coil</keyword>
<evidence type="ECO:0000259" key="7">
    <source>
        <dbReference type="PROSITE" id="PS51935"/>
    </source>
</evidence>
<dbReference type="PANTHER" id="PTHR47359:SF3">
    <property type="entry name" value="NLP_P60 DOMAIN-CONTAINING PROTEIN-RELATED"/>
    <property type="match status" value="1"/>
</dbReference>
<dbReference type="AlphaFoldDB" id="A0A1S1LEW7"/>
<evidence type="ECO:0000256" key="1">
    <source>
        <dbReference type="ARBA" id="ARBA00007074"/>
    </source>
</evidence>
<dbReference type="GeneID" id="57166017"/>
<dbReference type="EMBL" id="MLIK01000004">
    <property type="protein sequence ID" value="OHU30938.1"/>
    <property type="molecule type" value="Genomic_DNA"/>
</dbReference>
<evidence type="ECO:0000256" key="3">
    <source>
        <dbReference type="ARBA" id="ARBA00022801"/>
    </source>
</evidence>
<dbReference type="InterPro" id="IPR051794">
    <property type="entry name" value="PG_Endopeptidase_C40"/>
</dbReference>
<evidence type="ECO:0000256" key="4">
    <source>
        <dbReference type="ARBA" id="ARBA00022807"/>
    </source>
</evidence>
<organism evidence="8 9">
    <name type="scientific">Mycobacteroides franklinii</name>
    <dbReference type="NCBI Taxonomy" id="948102"/>
    <lineage>
        <taxon>Bacteria</taxon>
        <taxon>Bacillati</taxon>
        <taxon>Actinomycetota</taxon>
        <taxon>Actinomycetes</taxon>
        <taxon>Mycobacteriales</taxon>
        <taxon>Mycobacteriaceae</taxon>
        <taxon>Mycobacteroides</taxon>
    </lineage>
</organism>
<sequence length="426" mass="44927">MAKIGDIRHWKVETLEKLFDTATAKAASLRRLGEGMEQVANDLSTWGGVTAEAWQQSAGKARVDLGDNADAAEKVVKAVKPAIDDVRDVTNKLGILDQEAEGFGLKITDDGKVVAARQVKDTEKSLQDEHIAALQKQVTALEQRATQVEQEIAAALRTDVTDAPPPPPKPGDPSINASAPVGGPDGNPPYPNGEKPTMIPGAKTIPMADNPPGWDPNMGPGPARDQAWKDYLSGKEANGAQRASGVPPAFLPKPEAVQDKALRTIGAAGRQQGVSYAWGGNQSPDGPSRGHGEKGTGADTYEDWNRIGFDCGGLVRYSVAQGAGVDPFTMVDSDTRIPANVPGTDRIDHSKYLAQVPEGLSHAQPGDVLVFGNSGHQAFTGTDTHHTGIYLGNGVVINAPQSGEPVNTAPLTTWDGQPTDVFRVKP</sequence>
<dbReference type="GO" id="GO:0008234">
    <property type="term" value="F:cysteine-type peptidase activity"/>
    <property type="evidence" value="ECO:0007669"/>
    <property type="project" value="UniProtKB-KW"/>
</dbReference>
<accession>A0A1S1LEW7</accession>
<proteinExistence type="inferred from homology"/>
<comment type="caution">
    <text evidence="8">The sequence shown here is derived from an EMBL/GenBank/DDBJ whole genome shotgun (WGS) entry which is preliminary data.</text>
</comment>
<dbReference type="InterPro" id="IPR000064">
    <property type="entry name" value="NLP_P60_dom"/>
</dbReference>
<evidence type="ECO:0000313" key="8">
    <source>
        <dbReference type="EMBL" id="OHU30938.1"/>
    </source>
</evidence>
<keyword evidence="3" id="KW-0378">Hydrolase</keyword>
<dbReference type="Pfam" id="PF00877">
    <property type="entry name" value="NLPC_P60"/>
    <property type="match status" value="1"/>
</dbReference>
<feature type="domain" description="NlpC/P60" evidence="7">
    <location>
        <begin position="258"/>
        <end position="425"/>
    </location>
</feature>
<name>A0A1S1LEW7_9MYCO</name>
<dbReference type="OrthoDB" id="258587at2"/>
<evidence type="ECO:0000256" key="5">
    <source>
        <dbReference type="SAM" id="Coils"/>
    </source>
</evidence>
<protein>
    <recommendedName>
        <fullName evidence="7">NlpC/P60 domain-containing protein</fullName>
    </recommendedName>
</protein>
<feature type="region of interest" description="Disordered" evidence="6">
    <location>
        <begin position="158"/>
        <end position="227"/>
    </location>
</feature>
<keyword evidence="2" id="KW-0645">Protease</keyword>
<dbReference type="PANTHER" id="PTHR47359">
    <property type="entry name" value="PEPTIDOGLYCAN DL-ENDOPEPTIDASE CWLO"/>
    <property type="match status" value="1"/>
</dbReference>
<evidence type="ECO:0000256" key="6">
    <source>
        <dbReference type="SAM" id="MobiDB-lite"/>
    </source>
</evidence>